<organism evidence="2 3">
    <name type="scientific">Kocuria subflava</name>
    <dbReference type="NCBI Taxonomy" id="1736139"/>
    <lineage>
        <taxon>Bacteria</taxon>
        <taxon>Bacillati</taxon>
        <taxon>Actinomycetota</taxon>
        <taxon>Actinomycetes</taxon>
        <taxon>Micrococcales</taxon>
        <taxon>Micrococcaceae</taxon>
        <taxon>Kocuria</taxon>
    </lineage>
</organism>
<accession>A0A846U5E1</accession>
<reference evidence="2 3" key="1">
    <citation type="submission" date="2020-02" db="EMBL/GenBank/DDBJ databases">
        <authorList>
            <person name="Sun Q."/>
        </authorList>
    </citation>
    <scope>NUCLEOTIDE SEQUENCE [LARGE SCALE GENOMIC DNA]</scope>
    <source>
        <strain evidence="2 3">YIM 13062</strain>
    </source>
</reference>
<keyword evidence="3" id="KW-1185">Reference proteome</keyword>
<sequence>MSNHSSRRSARRSARRAARTRHTSAGEARGHTASRRRRRSTEAEDPFRPVARTAADVLAIIPHTLGFWPQDSVAVLTTTTDSVGPCLRVELPSVQELEDAQFLASWTTVMAGFLEYDSVGTSMFVAVYTGDPSVNDVESTDDAQATEAAQYVAQLVVRAITEAGALSGHDLQDAWCLQGTQWWPVAMPSVVEDAELIRNSAIYAALVCDGSVVETDPAAGLGTWDHPSGWTTAFSGGASDSRQAHPDSWEAGPDSWKAGPDPWEDHPDVWETPAESTQVQTGSADTPWSQGGDDDPLAEYAWRIGYLERWNHVLSSFQDGAPSTPGDSQELTELMLGCVDPRGLDLLLAMALTGEIEIARQACAQWESNPLEQDNHALLKVAQVILGEWEGQPDWGTVDRFDHVVQRLISMVASISGATGVNPLPTVEASLWLARAHVERFRARGSRTQLCLARAENLAPWHPGIERLRQLCAVSPVPQWATQRATAWHRSGT</sequence>
<dbReference type="InterPro" id="IPR025447">
    <property type="entry name" value="DUF4192"/>
</dbReference>
<evidence type="ECO:0000313" key="2">
    <source>
        <dbReference type="EMBL" id="NKE08916.1"/>
    </source>
</evidence>
<comment type="caution">
    <text evidence="2">The sequence shown here is derived from an EMBL/GenBank/DDBJ whole genome shotgun (WGS) entry which is preliminary data.</text>
</comment>
<dbReference type="AlphaFoldDB" id="A0A846U5E1"/>
<feature type="compositionally biased region" description="Polar residues" evidence="1">
    <location>
        <begin position="232"/>
        <end position="241"/>
    </location>
</feature>
<protein>
    <submittedName>
        <fullName evidence="2">DUF4192 family protein</fullName>
    </submittedName>
</protein>
<feature type="compositionally biased region" description="Polar residues" evidence="1">
    <location>
        <begin position="274"/>
        <end position="289"/>
    </location>
</feature>
<proteinExistence type="predicted"/>
<evidence type="ECO:0000313" key="3">
    <source>
        <dbReference type="Proteomes" id="UP000521379"/>
    </source>
</evidence>
<gene>
    <name evidence="2" type="ORF">GTW58_02910</name>
</gene>
<feature type="region of interest" description="Disordered" evidence="1">
    <location>
        <begin position="232"/>
        <end position="293"/>
    </location>
</feature>
<dbReference type="EMBL" id="JAAVUN010000003">
    <property type="protein sequence ID" value="NKE08916.1"/>
    <property type="molecule type" value="Genomic_DNA"/>
</dbReference>
<feature type="region of interest" description="Disordered" evidence="1">
    <location>
        <begin position="1"/>
        <end position="48"/>
    </location>
</feature>
<dbReference type="Pfam" id="PF13830">
    <property type="entry name" value="DUF4192"/>
    <property type="match status" value="1"/>
</dbReference>
<name>A0A846U5E1_9MICC</name>
<feature type="compositionally biased region" description="Basic residues" evidence="1">
    <location>
        <begin position="1"/>
        <end position="22"/>
    </location>
</feature>
<dbReference type="Proteomes" id="UP000521379">
    <property type="component" value="Unassembled WGS sequence"/>
</dbReference>
<dbReference type="RefSeq" id="WP_081994431.1">
    <property type="nucleotide sequence ID" value="NZ_JAAVUN010000003.1"/>
</dbReference>
<evidence type="ECO:0000256" key="1">
    <source>
        <dbReference type="SAM" id="MobiDB-lite"/>
    </source>
</evidence>